<protein>
    <submittedName>
        <fullName evidence="5">Protein SSO2</fullName>
    </submittedName>
</protein>
<keyword evidence="3" id="KW-1133">Transmembrane helix</keyword>
<dbReference type="Pfam" id="PF05739">
    <property type="entry name" value="SNARE"/>
    <property type="match status" value="1"/>
</dbReference>
<dbReference type="GO" id="GO:0006906">
    <property type="term" value="P:vesicle fusion"/>
    <property type="evidence" value="ECO:0007669"/>
    <property type="project" value="TreeGrafter"/>
</dbReference>
<accession>A0A8T9B398</accession>
<dbReference type="CDD" id="cd15849">
    <property type="entry name" value="SNARE_Sso1"/>
    <property type="match status" value="1"/>
</dbReference>
<dbReference type="InterPro" id="IPR045242">
    <property type="entry name" value="Syntaxin"/>
</dbReference>
<dbReference type="SMART" id="SM00397">
    <property type="entry name" value="t_SNARE"/>
    <property type="match status" value="1"/>
</dbReference>
<dbReference type="InterPro" id="IPR010989">
    <property type="entry name" value="SNARE"/>
</dbReference>
<evidence type="ECO:0000256" key="3">
    <source>
        <dbReference type="SAM" id="Phobius"/>
    </source>
</evidence>
<dbReference type="Proteomes" id="UP000469559">
    <property type="component" value="Unassembled WGS sequence"/>
</dbReference>
<dbReference type="GO" id="GO:0012505">
    <property type="term" value="C:endomembrane system"/>
    <property type="evidence" value="ECO:0007669"/>
    <property type="project" value="TreeGrafter"/>
</dbReference>
<keyword evidence="3" id="KW-0812">Transmembrane</keyword>
<feature type="region of interest" description="Disordered" evidence="2">
    <location>
        <begin position="1"/>
        <end position="48"/>
    </location>
</feature>
<dbReference type="GO" id="GO:0006887">
    <property type="term" value="P:exocytosis"/>
    <property type="evidence" value="ECO:0007669"/>
    <property type="project" value="TreeGrafter"/>
</dbReference>
<name>A0A8T9B398_9HELO</name>
<keyword evidence="3" id="KW-0472">Membrane</keyword>
<dbReference type="OrthoDB" id="10255013at2759"/>
<feature type="domain" description="T-SNARE coiled-coil homology" evidence="4">
    <location>
        <begin position="238"/>
        <end position="300"/>
    </location>
</feature>
<evidence type="ECO:0000313" key="5">
    <source>
        <dbReference type="EMBL" id="TVY14175.1"/>
    </source>
</evidence>
<sequence length="407" mass="45842">MAQYGSTYGGRANPFDQRNNASEQGGYGADPYRQQSPQYAAPAMGGRDEFAGRNVEMTPLRTNGAQFASAPEFASGPGDSKVDKELLEQCKQIDGEIKKVAGPTSAVLKALQTNILNNPDPGADLTNQRNKASDDIMQEYTRLVDKIRRLKSNPRYASNIVLGKINRDLRNAMEDFQQIDRDFTQKLREQMARQYRIVRPEASEAEVNDAVEGRSGQQTLFSDALMQSNRRGQAQSTMQAVKTRHEEIQKIEQQIEAVAQLFIEMNTLVVQQEAPIANIEMKGEEVVENMDKGNAQIGTAIQSARNTRKWKWWCLGIVVLIIVIIVIIVLIYKFVIQNNNTSSKPASKRFVLPSLERRAISATTEERSKIPGLKWTRANTLAPVEERWVVDKLEWSPPSKKERRFQA</sequence>
<dbReference type="InterPro" id="IPR000727">
    <property type="entry name" value="T_SNARE_dom"/>
</dbReference>
<evidence type="ECO:0000256" key="2">
    <source>
        <dbReference type="SAM" id="MobiDB-lite"/>
    </source>
</evidence>
<dbReference type="Pfam" id="PF00804">
    <property type="entry name" value="Syntaxin"/>
    <property type="match status" value="1"/>
</dbReference>
<dbReference type="GO" id="GO:0005886">
    <property type="term" value="C:plasma membrane"/>
    <property type="evidence" value="ECO:0007669"/>
    <property type="project" value="TreeGrafter"/>
</dbReference>
<dbReference type="EMBL" id="QGMF01000746">
    <property type="protein sequence ID" value="TVY14175.1"/>
    <property type="molecule type" value="Genomic_DNA"/>
</dbReference>
<dbReference type="PANTHER" id="PTHR19957:SF380">
    <property type="entry name" value="SYNTAXIN FAMILY PROTEIN"/>
    <property type="match status" value="1"/>
</dbReference>
<dbReference type="AlphaFoldDB" id="A0A8T9B398"/>
<dbReference type="Gene3D" id="1.20.58.70">
    <property type="match status" value="1"/>
</dbReference>
<comment type="similarity">
    <text evidence="1">Belongs to the syntaxin family.</text>
</comment>
<evidence type="ECO:0000256" key="1">
    <source>
        <dbReference type="ARBA" id="ARBA00009063"/>
    </source>
</evidence>
<dbReference type="GO" id="GO:0031201">
    <property type="term" value="C:SNARE complex"/>
    <property type="evidence" value="ECO:0007669"/>
    <property type="project" value="TreeGrafter"/>
</dbReference>
<comment type="caution">
    <text evidence="5">The sequence shown here is derived from an EMBL/GenBank/DDBJ whole genome shotgun (WGS) entry which is preliminary data.</text>
</comment>
<dbReference type="PANTHER" id="PTHR19957">
    <property type="entry name" value="SYNTAXIN"/>
    <property type="match status" value="1"/>
</dbReference>
<keyword evidence="6" id="KW-1185">Reference proteome</keyword>
<dbReference type="PROSITE" id="PS50192">
    <property type="entry name" value="T_SNARE"/>
    <property type="match status" value="1"/>
</dbReference>
<feature type="transmembrane region" description="Helical" evidence="3">
    <location>
        <begin position="312"/>
        <end position="335"/>
    </location>
</feature>
<dbReference type="SUPFAM" id="SSF47661">
    <property type="entry name" value="t-snare proteins"/>
    <property type="match status" value="1"/>
</dbReference>
<evidence type="ECO:0000313" key="6">
    <source>
        <dbReference type="Proteomes" id="UP000469559"/>
    </source>
</evidence>
<organism evidence="5 6">
    <name type="scientific">Lachnellula arida</name>
    <dbReference type="NCBI Taxonomy" id="1316785"/>
    <lineage>
        <taxon>Eukaryota</taxon>
        <taxon>Fungi</taxon>
        <taxon>Dikarya</taxon>
        <taxon>Ascomycota</taxon>
        <taxon>Pezizomycotina</taxon>
        <taxon>Leotiomycetes</taxon>
        <taxon>Helotiales</taxon>
        <taxon>Lachnaceae</taxon>
        <taxon>Lachnellula</taxon>
    </lineage>
</organism>
<proteinExistence type="inferred from homology"/>
<dbReference type="GO" id="GO:0005484">
    <property type="term" value="F:SNAP receptor activity"/>
    <property type="evidence" value="ECO:0007669"/>
    <property type="project" value="TreeGrafter"/>
</dbReference>
<evidence type="ECO:0000259" key="4">
    <source>
        <dbReference type="PROSITE" id="PS50192"/>
    </source>
</evidence>
<gene>
    <name evidence="5" type="primary">SSO2</name>
    <name evidence="5" type="ORF">LARI1_G008695</name>
</gene>
<dbReference type="GO" id="GO:0048278">
    <property type="term" value="P:vesicle docking"/>
    <property type="evidence" value="ECO:0007669"/>
    <property type="project" value="TreeGrafter"/>
</dbReference>
<dbReference type="GO" id="GO:0006886">
    <property type="term" value="P:intracellular protein transport"/>
    <property type="evidence" value="ECO:0007669"/>
    <property type="project" value="TreeGrafter"/>
</dbReference>
<reference evidence="5 6" key="1">
    <citation type="submission" date="2018-05" db="EMBL/GenBank/DDBJ databases">
        <title>Whole genome sequencing for identification of molecular markers to develop diagnostic detection tools for the regulated plant pathogen Lachnellula willkommii.</title>
        <authorList>
            <person name="Giroux E."/>
            <person name="Bilodeau G."/>
        </authorList>
    </citation>
    <scope>NUCLEOTIDE SEQUENCE [LARGE SCALE GENOMIC DNA]</scope>
    <source>
        <strain evidence="5 6">CBS 203.66</strain>
    </source>
</reference>
<dbReference type="GO" id="GO:0000149">
    <property type="term" value="F:SNARE binding"/>
    <property type="evidence" value="ECO:0007669"/>
    <property type="project" value="TreeGrafter"/>
</dbReference>
<dbReference type="InterPro" id="IPR006011">
    <property type="entry name" value="Syntaxin_N"/>
</dbReference>